<proteinExistence type="predicted"/>
<dbReference type="OrthoDB" id="3685327at2759"/>
<feature type="signal peptide" evidence="1">
    <location>
        <begin position="1"/>
        <end position="22"/>
    </location>
</feature>
<dbReference type="PROSITE" id="PS51257">
    <property type="entry name" value="PROKAR_LIPOPROTEIN"/>
    <property type="match status" value="1"/>
</dbReference>
<dbReference type="STRING" id="39966.A0A369JS57"/>
<protein>
    <submittedName>
        <fullName evidence="2">Uncharacterized protein</fullName>
    </submittedName>
</protein>
<organism evidence="2 3">
    <name type="scientific">Hypsizygus marmoreus</name>
    <name type="common">White beech mushroom</name>
    <name type="synonym">Agaricus marmoreus</name>
    <dbReference type="NCBI Taxonomy" id="39966"/>
    <lineage>
        <taxon>Eukaryota</taxon>
        <taxon>Fungi</taxon>
        <taxon>Dikarya</taxon>
        <taxon>Basidiomycota</taxon>
        <taxon>Agaricomycotina</taxon>
        <taxon>Agaricomycetes</taxon>
        <taxon>Agaricomycetidae</taxon>
        <taxon>Agaricales</taxon>
        <taxon>Tricholomatineae</taxon>
        <taxon>Lyophyllaceae</taxon>
        <taxon>Hypsizygus</taxon>
    </lineage>
</organism>
<reference evidence="2" key="1">
    <citation type="submission" date="2018-04" db="EMBL/GenBank/DDBJ databases">
        <title>Whole genome sequencing of Hypsizygus marmoreus.</title>
        <authorList>
            <person name="Choi I.-G."/>
            <person name="Min B."/>
            <person name="Kim J.-G."/>
            <person name="Kim S."/>
            <person name="Oh Y.-L."/>
            <person name="Kong W.-S."/>
            <person name="Park H."/>
            <person name="Jeong J."/>
            <person name="Song E.-S."/>
        </authorList>
    </citation>
    <scope>NUCLEOTIDE SEQUENCE [LARGE SCALE GENOMIC DNA]</scope>
    <source>
        <strain evidence="2">51987-8</strain>
    </source>
</reference>
<comment type="caution">
    <text evidence="2">The sequence shown here is derived from an EMBL/GenBank/DDBJ whole genome shotgun (WGS) entry which is preliminary data.</text>
</comment>
<gene>
    <name evidence="2" type="ORF">Hypma_007626</name>
</gene>
<feature type="chain" id="PRO_5017060317" evidence="1">
    <location>
        <begin position="23"/>
        <end position="198"/>
    </location>
</feature>
<dbReference type="EMBL" id="LUEZ02000041">
    <property type="protein sequence ID" value="RDB25121.1"/>
    <property type="molecule type" value="Genomic_DNA"/>
</dbReference>
<keyword evidence="1" id="KW-0732">Signal</keyword>
<dbReference type="InParanoid" id="A0A369JS57"/>
<evidence type="ECO:0000313" key="3">
    <source>
        <dbReference type="Proteomes" id="UP000076154"/>
    </source>
</evidence>
<keyword evidence="3" id="KW-1185">Reference proteome</keyword>
<name>A0A369JS57_HYPMA</name>
<dbReference type="Proteomes" id="UP000076154">
    <property type="component" value="Unassembled WGS sequence"/>
</dbReference>
<accession>A0A369JS57</accession>
<sequence length="198" mass="22208">MRFPCCWTVLITCACFATVSNAVPIIEASNGTQSLNLNDFPNNPFEGITIQFQSESFRRSIIEKNGALEDRGMGGVVDAAIDVIKTVVNVVKNAINRDKKARGEFTKHLVNQGRASKPEFNWIACHTKHRTQWKGNKGTDWGHSHEEFDVKLGGTVGYEVYYAREGEFWNLGDGGYLNWAYAGNYKADTKKHIIFSKP</sequence>
<evidence type="ECO:0000256" key="1">
    <source>
        <dbReference type="SAM" id="SignalP"/>
    </source>
</evidence>
<evidence type="ECO:0000313" key="2">
    <source>
        <dbReference type="EMBL" id="RDB25121.1"/>
    </source>
</evidence>
<dbReference type="AlphaFoldDB" id="A0A369JS57"/>